<dbReference type="Pfam" id="PF04940">
    <property type="entry name" value="BLUF"/>
    <property type="match status" value="1"/>
</dbReference>
<dbReference type="Gene3D" id="3.30.70.100">
    <property type="match status" value="1"/>
</dbReference>
<organism evidence="2 3">
    <name type="scientific">Pseudahrensia aquimaris</name>
    <dbReference type="NCBI Taxonomy" id="744461"/>
    <lineage>
        <taxon>Bacteria</taxon>
        <taxon>Pseudomonadati</taxon>
        <taxon>Pseudomonadota</taxon>
        <taxon>Alphaproteobacteria</taxon>
        <taxon>Hyphomicrobiales</taxon>
        <taxon>Ahrensiaceae</taxon>
        <taxon>Pseudahrensia</taxon>
    </lineage>
</organism>
<dbReference type="PROSITE" id="PS50925">
    <property type="entry name" value="BLUF"/>
    <property type="match status" value="1"/>
</dbReference>
<evidence type="ECO:0000313" key="3">
    <source>
        <dbReference type="Proteomes" id="UP001597101"/>
    </source>
</evidence>
<sequence>MYELVYASEAVAGLTQNDIEDILSCANARNPALGITGLMIFDGKRFLQLLEGPFDSVETIFASIERDPRHTDIIRYYGQNVATRSFDSWSMGFKSVDSAKAYEEVARMEGRSLNLSAADLPSMGGRLLRLLHDADE</sequence>
<dbReference type="InterPro" id="IPR007024">
    <property type="entry name" value="BLUF_domain"/>
</dbReference>
<dbReference type="Proteomes" id="UP001597101">
    <property type="component" value="Unassembled WGS sequence"/>
</dbReference>
<dbReference type="SMART" id="SM01034">
    <property type="entry name" value="BLUF"/>
    <property type="match status" value="1"/>
</dbReference>
<evidence type="ECO:0000259" key="1">
    <source>
        <dbReference type="PROSITE" id="PS50925"/>
    </source>
</evidence>
<dbReference type="RefSeq" id="WP_377213413.1">
    <property type="nucleotide sequence ID" value="NZ_JBHTJV010000013.1"/>
</dbReference>
<dbReference type="EMBL" id="JBHTJV010000013">
    <property type="protein sequence ID" value="MFD0917556.1"/>
    <property type="molecule type" value="Genomic_DNA"/>
</dbReference>
<reference evidence="3" key="1">
    <citation type="journal article" date="2019" name="Int. J. Syst. Evol. Microbiol.">
        <title>The Global Catalogue of Microorganisms (GCM) 10K type strain sequencing project: providing services to taxonomists for standard genome sequencing and annotation.</title>
        <authorList>
            <consortium name="The Broad Institute Genomics Platform"/>
            <consortium name="The Broad Institute Genome Sequencing Center for Infectious Disease"/>
            <person name="Wu L."/>
            <person name="Ma J."/>
        </authorList>
    </citation>
    <scope>NUCLEOTIDE SEQUENCE [LARGE SCALE GENOMIC DNA]</scope>
    <source>
        <strain evidence="3">CCUG 60023</strain>
    </source>
</reference>
<proteinExistence type="predicted"/>
<name>A0ABW3FGC8_9HYPH</name>
<feature type="domain" description="BLUF" evidence="1">
    <location>
        <begin position="1"/>
        <end position="92"/>
    </location>
</feature>
<keyword evidence="3" id="KW-1185">Reference proteome</keyword>
<dbReference type="InterPro" id="IPR036046">
    <property type="entry name" value="Acylphosphatase-like_dom_sf"/>
</dbReference>
<accession>A0ABW3FGC8</accession>
<comment type="caution">
    <text evidence="2">The sequence shown here is derived from an EMBL/GenBank/DDBJ whole genome shotgun (WGS) entry which is preliminary data.</text>
</comment>
<protein>
    <submittedName>
        <fullName evidence="2">BLUF domain-containing protein</fullName>
    </submittedName>
</protein>
<dbReference type="SUPFAM" id="SSF54975">
    <property type="entry name" value="Acylphosphatase/BLUF domain-like"/>
    <property type="match status" value="1"/>
</dbReference>
<gene>
    <name evidence="2" type="ORF">ACFQ14_14185</name>
</gene>
<evidence type="ECO:0000313" key="2">
    <source>
        <dbReference type="EMBL" id="MFD0917556.1"/>
    </source>
</evidence>